<dbReference type="Proteomes" id="UP000546464">
    <property type="component" value="Unassembled WGS sequence"/>
</dbReference>
<comment type="caution">
    <text evidence="2">The sequence shown here is derived from an EMBL/GenBank/DDBJ whole genome shotgun (WGS) entry which is preliminary data.</text>
</comment>
<protein>
    <submittedName>
        <fullName evidence="2">Cupin domain-containing protein</fullName>
    </submittedName>
</protein>
<dbReference type="InterPro" id="IPR009327">
    <property type="entry name" value="Cupin_DUF985"/>
</dbReference>
<reference evidence="2 3" key="1">
    <citation type="submission" date="2020-07" db="EMBL/GenBank/DDBJ databases">
        <authorList>
            <person name="Feng X."/>
        </authorList>
    </citation>
    <scope>NUCLEOTIDE SEQUENCE [LARGE SCALE GENOMIC DNA]</scope>
    <source>
        <strain evidence="2 3">JCM31066</strain>
    </source>
</reference>
<evidence type="ECO:0000259" key="1">
    <source>
        <dbReference type="Pfam" id="PF06172"/>
    </source>
</evidence>
<feature type="domain" description="DUF985" evidence="1">
    <location>
        <begin position="6"/>
        <end position="138"/>
    </location>
</feature>
<dbReference type="InterPro" id="IPR011051">
    <property type="entry name" value="RmlC_Cupin_sf"/>
</dbReference>
<keyword evidence="3" id="KW-1185">Reference proteome</keyword>
<dbReference type="PANTHER" id="PTHR33387">
    <property type="entry name" value="RMLC-LIKE JELLY ROLL FOLD PROTEIN"/>
    <property type="match status" value="1"/>
</dbReference>
<dbReference type="EMBL" id="JACHVB010000021">
    <property type="protein sequence ID" value="MBC2594321.1"/>
    <property type="molecule type" value="Genomic_DNA"/>
</dbReference>
<dbReference type="AlphaFoldDB" id="A0A842HGE3"/>
<organism evidence="2 3">
    <name type="scientific">Ruficoccus amylovorans</name>
    <dbReference type="NCBI Taxonomy" id="1804625"/>
    <lineage>
        <taxon>Bacteria</taxon>
        <taxon>Pseudomonadati</taxon>
        <taxon>Verrucomicrobiota</taxon>
        <taxon>Opitutia</taxon>
        <taxon>Puniceicoccales</taxon>
        <taxon>Cerasicoccaceae</taxon>
        <taxon>Ruficoccus</taxon>
    </lineage>
</organism>
<evidence type="ECO:0000313" key="2">
    <source>
        <dbReference type="EMBL" id="MBC2594321.1"/>
    </source>
</evidence>
<dbReference type="InterPro" id="IPR039935">
    <property type="entry name" value="YML079W-like"/>
</dbReference>
<dbReference type="Gene3D" id="2.60.120.10">
    <property type="entry name" value="Jelly Rolls"/>
    <property type="match status" value="1"/>
</dbReference>
<dbReference type="SUPFAM" id="SSF51182">
    <property type="entry name" value="RmlC-like cupins"/>
    <property type="match status" value="1"/>
</dbReference>
<accession>A0A842HGE3</accession>
<gene>
    <name evidence="2" type="ORF">H5P28_08605</name>
</gene>
<dbReference type="Pfam" id="PF06172">
    <property type="entry name" value="Cupin_5"/>
    <property type="match status" value="1"/>
</dbReference>
<name>A0A842HGE3_9BACT</name>
<dbReference type="RefSeq" id="WP_185675308.1">
    <property type="nucleotide sequence ID" value="NZ_JACHVB010000021.1"/>
</dbReference>
<proteinExistence type="predicted"/>
<sequence length="161" mass="17491">MDAPSLIHLLKLESLPDEGGFFRRVHTHPQTVPGTDRPLSTCIYYLVTGDGFSAMHRVDAEETFHFHAGDPVEMLQLHPTGLGEKIRLGSDPTAGELPFAAVTAGTWQGCRLAPGGSAGYALFTTTVSPGFVWKGFELGSRAVLASEWPEWTEDITALTRH</sequence>
<dbReference type="InterPro" id="IPR014710">
    <property type="entry name" value="RmlC-like_jellyroll"/>
</dbReference>
<evidence type="ECO:0000313" key="3">
    <source>
        <dbReference type="Proteomes" id="UP000546464"/>
    </source>
</evidence>
<dbReference type="CDD" id="cd06121">
    <property type="entry name" value="cupin_YML079wp"/>
    <property type="match status" value="1"/>
</dbReference>
<dbReference type="PANTHER" id="PTHR33387:SF3">
    <property type="entry name" value="DUF985 DOMAIN-CONTAINING PROTEIN"/>
    <property type="match status" value="1"/>
</dbReference>